<keyword evidence="3" id="KW-1185">Reference proteome</keyword>
<dbReference type="NCBIfam" id="TIGR02595">
    <property type="entry name" value="PEP_CTERM"/>
    <property type="match status" value="1"/>
</dbReference>
<dbReference type="KEGG" id="uam:UABAM_03428"/>
<reference evidence="2 3" key="1">
    <citation type="submission" date="2019-08" db="EMBL/GenBank/DDBJ databases">
        <title>Complete genome sequence of Candidatus Uab amorphum.</title>
        <authorList>
            <person name="Shiratori T."/>
            <person name="Suzuki S."/>
            <person name="Kakizawa Y."/>
            <person name="Ishida K."/>
        </authorList>
    </citation>
    <scope>NUCLEOTIDE SEQUENCE [LARGE SCALE GENOMIC DNA]</scope>
    <source>
        <strain evidence="2 3">SRT547</strain>
    </source>
</reference>
<dbReference type="OrthoDB" id="8565006at2"/>
<evidence type="ECO:0000256" key="1">
    <source>
        <dbReference type="SAM" id="SignalP"/>
    </source>
</evidence>
<evidence type="ECO:0000313" key="3">
    <source>
        <dbReference type="Proteomes" id="UP000326354"/>
    </source>
</evidence>
<dbReference type="InterPro" id="IPR013424">
    <property type="entry name" value="Ice-binding_C"/>
</dbReference>
<dbReference type="EMBL" id="AP019860">
    <property type="protein sequence ID" value="BBM85065.1"/>
    <property type="molecule type" value="Genomic_DNA"/>
</dbReference>
<evidence type="ECO:0000313" key="2">
    <source>
        <dbReference type="EMBL" id="BBM85065.1"/>
    </source>
</evidence>
<dbReference type="AlphaFoldDB" id="A0A5S9IQY8"/>
<feature type="signal peptide" evidence="1">
    <location>
        <begin position="1"/>
        <end position="19"/>
    </location>
</feature>
<feature type="chain" id="PRO_5024914585" description="PEP-CTERM protein-sorting domain-containing protein" evidence="1">
    <location>
        <begin position="20"/>
        <end position="192"/>
    </location>
</feature>
<protein>
    <recommendedName>
        <fullName evidence="4">PEP-CTERM protein-sorting domain-containing protein</fullName>
    </recommendedName>
</protein>
<dbReference type="RefSeq" id="WP_151969185.1">
    <property type="nucleotide sequence ID" value="NZ_AP019860.1"/>
</dbReference>
<proteinExistence type="predicted"/>
<keyword evidence="1" id="KW-0732">Signal</keyword>
<accession>A0A5S9IQY8</accession>
<organism evidence="2 3">
    <name type="scientific">Uabimicrobium amorphum</name>
    <dbReference type="NCBI Taxonomy" id="2596890"/>
    <lineage>
        <taxon>Bacteria</taxon>
        <taxon>Pseudomonadati</taxon>
        <taxon>Planctomycetota</taxon>
        <taxon>Candidatus Uabimicrobiia</taxon>
        <taxon>Candidatus Uabimicrobiales</taxon>
        <taxon>Candidatus Uabimicrobiaceae</taxon>
        <taxon>Candidatus Uabimicrobium</taxon>
    </lineage>
</organism>
<sequence>MKKLIALLAMSFICVSLYAESFTIGNTQPGTFFFIQGQSFTPNVQGNEGTGIATPNPDGNILLTSFSLDFVNAATAPGEIHIFASAPTLAQAASGTGSIGTGTHVGGGVYDFGPGLLIPFFAKSFAVLPNSAEIFDAPNAYAGGADLFPIGGFVNEGGFDAGFNATFQTVPEPSTYLMFLILGACVITRRKR</sequence>
<gene>
    <name evidence="2" type="ORF">UABAM_03428</name>
</gene>
<dbReference type="Proteomes" id="UP000326354">
    <property type="component" value="Chromosome"/>
</dbReference>
<evidence type="ECO:0008006" key="4">
    <source>
        <dbReference type="Google" id="ProtNLM"/>
    </source>
</evidence>
<name>A0A5S9IQY8_UABAM</name>